<proteinExistence type="predicted"/>
<sequence length="207" mass="23457">MKPYICFISCCAVVFSVNASPPERSGRISCEKPTYQAQCKLAWNFSETNKAYFIPQVFDVSEESWRNIEKPAIENYGVTKRTVEGGSLYRVLACDTPQVTDSCLDSGVYWVIARPKIGDLPESVADKRGNNMLIMKNADSKTQIDQYNVYVMINVLEQIDLSKLPPMVEPVATAREDFAEQHVNEDDEIQGSLYYNYTALREKALKK</sequence>
<organism evidence="1 2">
    <name type="scientific">Microbulbifer donghaiensis</name>
    <dbReference type="NCBI Taxonomy" id="494016"/>
    <lineage>
        <taxon>Bacteria</taxon>
        <taxon>Pseudomonadati</taxon>
        <taxon>Pseudomonadota</taxon>
        <taxon>Gammaproteobacteria</taxon>
        <taxon>Cellvibrionales</taxon>
        <taxon>Microbulbiferaceae</taxon>
        <taxon>Microbulbifer</taxon>
    </lineage>
</organism>
<evidence type="ECO:0000313" key="1">
    <source>
        <dbReference type="EMBL" id="SHG20784.1"/>
    </source>
</evidence>
<dbReference type="RefSeq" id="WP_143187038.1">
    <property type="nucleotide sequence ID" value="NZ_FQVA01000008.1"/>
</dbReference>
<dbReference type="Proteomes" id="UP000184170">
    <property type="component" value="Unassembled WGS sequence"/>
</dbReference>
<protein>
    <submittedName>
        <fullName evidence="1">Uncharacterized protein</fullName>
    </submittedName>
</protein>
<reference evidence="2" key="1">
    <citation type="submission" date="2016-11" db="EMBL/GenBank/DDBJ databases">
        <authorList>
            <person name="Varghese N."/>
            <person name="Submissions S."/>
        </authorList>
    </citation>
    <scope>NUCLEOTIDE SEQUENCE [LARGE SCALE GENOMIC DNA]</scope>
    <source>
        <strain evidence="2">CGMCC 1.7063</strain>
    </source>
</reference>
<keyword evidence="2" id="KW-1185">Reference proteome</keyword>
<dbReference type="EMBL" id="FQVA01000008">
    <property type="protein sequence ID" value="SHG20784.1"/>
    <property type="molecule type" value="Genomic_DNA"/>
</dbReference>
<accession>A0A1M5HXR5</accession>
<gene>
    <name evidence="1" type="ORF">SAMN04487965_3532</name>
</gene>
<name>A0A1M5HXR5_9GAMM</name>
<evidence type="ECO:0000313" key="2">
    <source>
        <dbReference type="Proteomes" id="UP000184170"/>
    </source>
</evidence>
<dbReference type="AlphaFoldDB" id="A0A1M5HXR5"/>